<dbReference type="InterPro" id="IPR016036">
    <property type="entry name" value="Malonyl_transacylase_ACP-bd"/>
</dbReference>
<dbReference type="SMART" id="SM00827">
    <property type="entry name" value="PKS_AT"/>
    <property type="match status" value="1"/>
</dbReference>
<dbReference type="InterPro" id="IPR032821">
    <property type="entry name" value="PKS_assoc"/>
</dbReference>
<feature type="region of interest" description="C-terminal hotdog fold" evidence="5">
    <location>
        <begin position="959"/>
        <end position="1119"/>
    </location>
</feature>
<dbReference type="InterPro" id="IPR014031">
    <property type="entry name" value="Ketoacyl_synth_C"/>
</dbReference>
<dbReference type="InterPro" id="IPR049551">
    <property type="entry name" value="PKS_DH_C"/>
</dbReference>
<dbReference type="SMART" id="SM00825">
    <property type="entry name" value="PKS_KS"/>
    <property type="match status" value="1"/>
</dbReference>
<evidence type="ECO:0000259" key="7">
    <source>
        <dbReference type="PROSITE" id="PS52004"/>
    </source>
</evidence>
<dbReference type="SUPFAM" id="SSF51735">
    <property type="entry name" value="NAD(P)-binding Rossmann-fold domains"/>
    <property type="match status" value="2"/>
</dbReference>
<dbReference type="SUPFAM" id="SSF53901">
    <property type="entry name" value="Thiolase-like"/>
    <property type="match status" value="1"/>
</dbReference>
<feature type="domain" description="Ketosynthase family 3 (KS3)" evidence="7">
    <location>
        <begin position="1"/>
        <end position="204"/>
    </location>
</feature>
<dbReference type="InterPro" id="IPR014030">
    <property type="entry name" value="Ketoacyl_synth_N"/>
</dbReference>
<feature type="region of interest" description="Disordered" evidence="6">
    <location>
        <begin position="206"/>
        <end position="356"/>
    </location>
</feature>
<dbReference type="Gene3D" id="3.30.70.3290">
    <property type="match status" value="1"/>
</dbReference>
<dbReference type="Gene3D" id="3.40.366.10">
    <property type="entry name" value="Malonyl-Coenzyme A Acyl Carrier Protein, domain 2"/>
    <property type="match status" value="1"/>
</dbReference>
<name>A0ABV8FUD7_9ACTN</name>
<dbReference type="CDD" id="cd00833">
    <property type="entry name" value="PKS"/>
    <property type="match status" value="1"/>
</dbReference>
<dbReference type="SMART" id="SM00826">
    <property type="entry name" value="PKS_DH"/>
    <property type="match status" value="1"/>
</dbReference>
<dbReference type="InterPro" id="IPR001227">
    <property type="entry name" value="Ac_transferase_dom_sf"/>
</dbReference>
<evidence type="ECO:0000313" key="9">
    <source>
        <dbReference type="EMBL" id="MFC3998999.1"/>
    </source>
</evidence>
<feature type="active site" description="Proton acceptor; for dehydratase activity" evidence="5">
    <location>
        <position position="843"/>
    </location>
</feature>
<feature type="domain" description="PKS/mFAS DH" evidence="8">
    <location>
        <begin position="811"/>
        <end position="1119"/>
    </location>
</feature>
<dbReference type="Pfam" id="PF21089">
    <property type="entry name" value="PKS_DH_N"/>
    <property type="match status" value="1"/>
</dbReference>
<dbReference type="InterPro" id="IPR042104">
    <property type="entry name" value="PKS_dehydratase_sf"/>
</dbReference>
<dbReference type="CDD" id="cd08956">
    <property type="entry name" value="KR_3_FAS_SDR_x"/>
    <property type="match status" value="1"/>
</dbReference>
<feature type="non-terminal residue" evidence="9">
    <location>
        <position position="1624"/>
    </location>
</feature>
<keyword evidence="3" id="KW-0808">Transferase</keyword>
<dbReference type="PANTHER" id="PTHR43775:SF51">
    <property type="entry name" value="INACTIVE PHENOLPHTHIOCEROL SYNTHESIS POLYKETIDE SYNTHASE TYPE I PKS1-RELATED"/>
    <property type="match status" value="1"/>
</dbReference>
<organism evidence="9 10">
    <name type="scientific">Nocardiopsis sediminis</name>
    <dbReference type="NCBI Taxonomy" id="1778267"/>
    <lineage>
        <taxon>Bacteria</taxon>
        <taxon>Bacillati</taxon>
        <taxon>Actinomycetota</taxon>
        <taxon>Actinomycetes</taxon>
        <taxon>Streptosporangiales</taxon>
        <taxon>Nocardiopsidaceae</taxon>
        <taxon>Nocardiopsis</taxon>
    </lineage>
</organism>
<evidence type="ECO:0000256" key="2">
    <source>
        <dbReference type="ARBA" id="ARBA00022553"/>
    </source>
</evidence>
<dbReference type="InterPro" id="IPR050091">
    <property type="entry name" value="PKS_NRPS_Biosynth_Enz"/>
</dbReference>
<evidence type="ECO:0000256" key="4">
    <source>
        <dbReference type="ARBA" id="ARBA00023315"/>
    </source>
</evidence>
<dbReference type="PANTHER" id="PTHR43775">
    <property type="entry name" value="FATTY ACID SYNTHASE"/>
    <property type="match status" value="1"/>
</dbReference>
<dbReference type="Gene3D" id="3.40.47.10">
    <property type="match status" value="1"/>
</dbReference>
<comment type="caution">
    <text evidence="9">The sequence shown here is derived from an EMBL/GenBank/DDBJ whole genome shotgun (WGS) entry which is preliminary data.</text>
</comment>
<protein>
    <submittedName>
        <fullName evidence="9">SDR family NAD(P)-dependent oxidoreductase</fullName>
    </submittedName>
</protein>
<evidence type="ECO:0000259" key="8">
    <source>
        <dbReference type="PROSITE" id="PS52019"/>
    </source>
</evidence>
<proteinExistence type="predicted"/>
<sequence>RCKAFAAAADGTAWAEGAGVLVLERLADARRNGRRILAVIRGTAVNQDGASSGMTAPSGPAQERVIRRALADARLEPGDVDAVEAHGTGTTLGDPIEARAVLATYGQGRPQGRPVRLGSLKSNIGHAGTAAGVAGVIKSVLALRNGVLPATLHVDRPSPHVDWSAGAVGLLTEPLPWPDTGRPRRVAVSSFGVSGTNAHAILEQAPAPDPASAAVPISADPVPDRAAQPGSVDAARTSRRAEPAREGIGAEKARAASAAAAPSPEPADPGTASGQADSAPEEGGADGAARPAAGRPGHAAATGNPRTREVPEPHGPAASEALGGPAGEPAVPHRARPDESGPAATGPEPAAPVLPLGPLPIAQPWLLSGRSEQALREQARRLADHVAAGDPPAGIAAALATTRTHFAHRAAVLPGADGPLTGLRAQAGGAGDTRVVVGNVLEGGTVFVFPGQGAQWAGMASGLLEASPVFRERIEECAEALAPHTDWSLPEVLRAGPGAPGLDRVDVVQPALFAVMVGLAEVWRACGVRPAAVVGHSQGEIAAACFAGALSLEDAARLVAVRSRLIAELAGTGAMTSVALPEEEAARMLERWGGRAGIAAVNGPSSVVLSGDSAALAEVEEACAARGVLARRVPVSFASHSPHVDALRAPMLEELSGLRPRRGEIAFHSSVSGEREDGTALDAGYWFANLRRPVLFAAAVRALHDRGYTAFIEVGAHPVAESGMRQTLAEQDGPAAVLTTLRRGEGGPDRFLSALAEAHVAGVEVDWAAVHGGPAVGVDLPTYAFEHRNYWLDASPAGAAAPRAGVGGADHPFLGAAVPVADTGGFLFTGLVSLRAHPWLADHAVLGSRLLPGTAFVELALLAGERTACPHIAELTLHAPLEPPERGGAQLQVAVGPPGDTGERTLHIHSRPHRASDDAGTDDVPWTHHATGVLAPAAALPEPEPEPEPDAAEGPLAEAVDIPVDDLYPRLAERGYHYGAAFRGLRAARRVGAAVVADIALPDTPAHPAGAPAFALHPALLDAAQHAMALLDADGDRDAALAEPRHAAATPGAAETTGVEVPFSWSGVTLHATGATRLRVRVTRLEGGGVSLSAADPAGMPVVTVESLVLRPAGGALRSARPRDDLFAVEWPPLRRQPSTAGKPPVWAVLGDVPPDMASALAAHGAIPYPDTAALSAAIASGAFAPDAVIAPFLPGAVGTAGAVGPTGAPGAPGPAGSDAAAPPPDAGFGTLADDAHEASRRTLTLLQAWLADEAPVPLVVLTSGAVAAVPGEGVRDLIHAPVWGLARSAQAEYPDRIVLLDADDPLDALPLIDTALATGEPQIAIRTGRLHTPRLARALPPTATSAGEDAERRPSAAGPGGFGGGTVVVTGAFGMVGGVVVRHLVEGCGVRRLLLLGRLGTASAGAAGLVDEVTALGARVDVAACDAADRGALWRVLDGVPADRPITAVVHAAGVVDDGVLASLTPERLDRVLRPKVDAALHLHEYTQDRDLAAFVLFSSAAGVFGTPGQANYAAANAFLDALAHHRRARGLPATCVAWGLWEQRSGLTAGLDDTDLARFSRMGIAAPIGTGQGRELFDTAVAGRDPHVLAVPLDLAGVRARSARTGGVPPLFRGLVRATRRR</sequence>
<dbReference type="Gene3D" id="3.10.129.110">
    <property type="entry name" value="Polyketide synthase dehydratase"/>
    <property type="match status" value="1"/>
</dbReference>
<feature type="compositionally biased region" description="Low complexity" evidence="6">
    <location>
        <begin position="210"/>
        <end position="221"/>
    </location>
</feature>
<keyword evidence="2" id="KW-0597">Phosphoprotein</keyword>
<dbReference type="Pfam" id="PF02801">
    <property type="entry name" value="Ketoacyl-synt_C"/>
    <property type="match status" value="1"/>
</dbReference>
<dbReference type="SUPFAM" id="SSF55048">
    <property type="entry name" value="Probable ACP-binding domain of malonyl-CoA ACP transacylase"/>
    <property type="match status" value="1"/>
</dbReference>
<dbReference type="InterPro" id="IPR036291">
    <property type="entry name" value="NAD(P)-bd_dom_sf"/>
</dbReference>
<dbReference type="PROSITE" id="PS52004">
    <property type="entry name" value="KS3_2"/>
    <property type="match status" value="1"/>
</dbReference>
<reference evidence="10" key="1">
    <citation type="journal article" date="2019" name="Int. J. Syst. Evol. Microbiol.">
        <title>The Global Catalogue of Microorganisms (GCM) 10K type strain sequencing project: providing services to taxonomists for standard genome sequencing and annotation.</title>
        <authorList>
            <consortium name="The Broad Institute Genomics Platform"/>
            <consortium name="The Broad Institute Genome Sequencing Center for Infectious Disease"/>
            <person name="Wu L."/>
            <person name="Ma J."/>
        </authorList>
    </citation>
    <scope>NUCLEOTIDE SEQUENCE [LARGE SCALE GENOMIC DNA]</scope>
    <source>
        <strain evidence="10">TBRC 1826</strain>
    </source>
</reference>
<evidence type="ECO:0000256" key="1">
    <source>
        <dbReference type="ARBA" id="ARBA00022450"/>
    </source>
</evidence>
<evidence type="ECO:0000256" key="5">
    <source>
        <dbReference type="PROSITE-ProRule" id="PRU01363"/>
    </source>
</evidence>
<dbReference type="Pfam" id="PF00698">
    <property type="entry name" value="Acyl_transf_1"/>
    <property type="match status" value="1"/>
</dbReference>
<dbReference type="Pfam" id="PF08659">
    <property type="entry name" value="KR"/>
    <property type="match status" value="1"/>
</dbReference>
<feature type="region of interest" description="N-terminal hotdog fold" evidence="5">
    <location>
        <begin position="811"/>
        <end position="941"/>
    </location>
</feature>
<dbReference type="InterPro" id="IPR014043">
    <property type="entry name" value="Acyl_transferase_dom"/>
</dbReference>
<dbReference type="InterPro" id="IPR013968">
    <property type="entry name" value="PKS_KR"/>
</dbReference>
<evidence type="ECO:0000313" key="10">
    <source>
        <dbReference type="Proteomes" id="UP001595847"/>
    </source>
</evidence>
<dbReference type="RefSeq" id="WP_378538194.1">
    <property type="nucleotide sequence ID" value="NZ_JBHSBH010000015.1"/>
</dbReference>
<gene>
    <name evidence="9" type="ORF">ACFOVU_23970</name>
</gene>
<dbReference type="Pfam" id="PF14765">
    <property type="entry name" value="PS-DH"/>
    <property type="match status" value="1"/>
</dbReference>
<dbReference type="InterPro" id="IPR049552">
    <property type="entry name" value="PKS_DH_N"/>
</dbReference>
<evidence type="ECO:0000256" key="3">
    <source>
        <dbReference type="ARBA" id="ARBA00022679"/>
    </source>
</evidence>
<accession>A0ABV8FUD7</accession>
<feature type="non-terminal residue" evidence="9">
    <location>
        <position position="1"/>
    </location>
</feature>
<evidence type="ECO:0000256" key="6">
    <source>
        <dbReference type="SAM" id="MobiDB-lite"/>
    </source>
</evidence>
<keyword evidence="1" id="KW-0596">Phosphopantetheine</keyword>
<dbReference type="InterPro" id="IPR016035">
    <property type="entry name" value="Acyl_Trfase/lysoPLipase"/>
</dbReference>
<dbReference type="InterPro" id="IPR055123">
    <property type="entry name" value="SpnB-like_Rossmann"/>
</dbReference>
<dbReference type="EMBL" id="JBHSBH010000015">
    <property type="protein sequence ID" value="MFC3998999.1"/>
    <property type="molecule type" value="Genomic_DNA"/>
</dbReference>
<dbReference type="Pfam" id="PF00109">
    <property type="entry name" value="ketoacyl-synt"/>
    <property type="match status" value="1"/>
</dbReference>
<feature type="active site" description="Proton donor; for dehydratase activity" evidence="5">
    <location>
        <position position="1022"/>
    </location>
</feature>
<dbReference type="InterPro" id="IPR049900">
    <property type="entry name" value="PKS_mFAS_DH"/>
</dbReference>
<dbReference type="Gene3D" id="3.40.50.720">
    <property type="entry name" value="NAD(P)-binding Rossmann-like Domain"/>
    <property type="match status" value="1"/>
</dbReference>
<keyword evidence="4" id="KW-0012">Acyltransferase</keyword>
<feature type="compositionally biased region" description="Low complexity" evidence="6">
    <location>
        <begin position="285"/>
        <end position="301"/>
    </location>
</feature>
<dbReference type="Pfam" id="PF16197">
    <property type="entry name" value="KAsynt_C_assoc"/>
    <property type="match status" value="1"/>
</dbReference>
<dbReference type="SUPFAM" id="SSF52151">
    <property type="entry name" value="FabD/lysophospholipase-like"/>
    <property type="match status" value="1"/>
</dbReference>
<dbReference type="PROSITE" id="PS52019">
    <property type="entry name" value="PKS_MFAS_DH"/>
    <property type="match status" value="1"/>
</dbReference>
<dbReference type="Pfam" id="PF22953">
    <property type="entry name" value="SpnB_Rossmann"/>
    <property type="match status" value="1"/>
</dbReference>
<keyword evidence="10" id="KW-1185">Reference proteome</keyword>
<dbReference type="InterPro" id="IPR016039">
    <property type="entry name" value="Thiolase-like"/>
</dbReference>
<dbReference type="SMART" id="SM00822">
    <property type="entry name" value="PKS_KR"/>
    <property type="match status" value="1"/>
</dbReference>
<dbReference type="InterPro" id="IPR020841">
    <property type="entry name" value="PKS_Beta-ketoAc_synthase_dom"/>
</dbReference>
<dbReference type="InterPro" id="IPR057326">
    <property type="entry name" value="KR_dom"/>
</dbReference>
<feature type="region of interest" description="Disordered" evidence="6">
    <location>
        <begin position="1341"/>
        <end position="1362"/>
    </location>
</feature>
<dbReference type="Proteomes" id="UP001595847">
    <property type="component" value="Unassembled WGS sequence"/>
</dbReference>
<feature type="compositionally biased region" description="Basic and acidic residues" evidence="6">
    <location>
        <begin position="239"/>
        <end position="254"/>
    </location>
</feature>
<dbReference type="InterPro" id="IPR020807">
    <property type="entry name" value="PKS_DH"/>
</dbReference>